<dbReference type="Proteomes" id="UP000295689">
    <property type="component" value="Unassembled WGS sequence"/>
</dbReference>
<comment type="similarity">
    <text evidence="4">Belongs to the DNA photolyase family.</text>
</comment>
<evidence type="ECO:0000313" key="7">
    <source>
        <dbReference type="EMBL" id="TCN24963.1"/>
    </source>
</evidence>
<accession>A0A4R2BER9</accession>
<keyword evidence="1 3" id="KW-0285">Flavoprotein</keyword>
<dbReference type="InterPro" id="IPR036155">
    <property type="entry name" value="Crypto/Photolyase_N_sf"/>
</dbReference>
<dbReference type="GO" id="GO:0003904">
    <property type="term" value="F:deoxyribodipyrimidine photo-lyase activity"/>
    <property type="evidence" value="ECO:0007669"/>
    <property type="project" value="TreeGrafter"/>
</dbReference>
<keyword evidence="7" id="KW-0456">Lyase</keyword>
<evidence type="ECO:0000256" key="2">
    <source>
        <dbReference type="ARBA" id="ARBA00022827"/>
    </source>
</evidence>
<dbReference type="InterPro" id="IPR036134">
    <property type="entry name" value="Crypto/Photolyase_FAD-like_sf"/>
</dbReference>
<evidence type="ECO:0000256" key="5">
    <source>
        <dbReference type="SAM" id="MobiDB-lite"/>
    </source>
</evidence>
<feature type="binding site" evidence="3">
    <location>
        <position position="211"/>
    </location>
    <ligand>
        <name>FAD</name>
        <dbReference type="ChEBI" id="CHEBI:57692"/>
    </ligand>
</feature>
<gene>
    <name evidence="7" type="ORF">EV146_106165</name>
</gene>
<dbReference type="PROSITE" id="PS51645">
    <property type="entry name" value="PHR_CRY_ALPHA_BETA"/>
    <property type="match status" value="1"/>
</dbReference>
<dbReference type="GO" id="GO:0003677">
    <property type="term" value="F:DNA binding"/>
    <property type="evidence" value="ECO:0007669"/>
    <property type="project" value="TreeGrafter"/>
</dbReference>
<keyword evidence="8" id="KW-1185">Reference proteome</keyword>
<dbReference type="InterPro" id="IPR002081">
    <property type="entry name" value="Cryptochrome/DNA_photolyase_1"/>
</dbReference>
<dbReference type="Gene3D" id="1.10.579.10">
    <property type="entry name" value="DNA Cyclobutane Dipyrimidine Photolyase, subunit A, domain 3"/>
    <property type="match status" value="1"/>
</dbReference>
<reference evidence="7 8" key="1">
    <citation type="journal article" date="2015" name="Stand. Genomic Sci.">
        <title>Genomic Encyclopedia of Bacterial and Archaeal Type Strains, Phase III: the genomes of soil and plant-associated and newly described type strains.</title>
        <authorList>
            <person name="Whitman W.B."/>
            <person name="Woyke T."/>
            <person name="Klenk H.P."/>
            <person name="Zhou Y."/>
            <person name="Lilburn T.G."/>
            <person name="Beck B.J."/>
            <person name="De Vos P."/>
            <person name="Vandamme P."/>
            <person name="Eisen J.A."/>
            <person name="Garrity G."/>
            <person name="Hugenholtz P."/>
            <person name="Kyrpides N.C."/>
        </authorList>
    </citation>
    <scope>NUCLEOTIDE SEQUENCE [LARGE SCALE GENOMIC DNA]</scope>
    <source>
        <strain evidence="7 8">CV53</strain>
    </source>
</reference>
<dbReference type="Pfam" id="PF03441">
    <property type="entry name" value="FAD_binding_7"/>
    <property type="match status" value="1"/>
</dbReference>
<evidence type="ECO:0000256" key="3">
    <source>
        <dbReference type="PIRSR" id="PIRSR602081-1"/>
    </source>
</evidence>
<feature type="domain" description="Photolyase/cryptochrome alpha/beta" evidence="6">
    <location>
        <begin position="1"/>
        <end position="129"/>
    </location>
</feature>
<feature type="binding site" evidence="3">
    <location>
        <position position="265"/>
    </location>
    <ligand>
        <name>FAD</name>
        <dbReference type="ChEBI" id="CHEBI:57692"/>
    </ligand>
</feature>
<dbReference type="InterPro" id="IPR005101">
    <property type="entry name" value="Cryptochr/Photolyase_FAD-bd"/>
</dbReference>
<keyword evidence="4" id="KW-0157">Chromophore</keyword>
<feature type="binding site" evidence="3">
    <location>
        <begin position="225"/>
        <end position="229"/>
    </location>
    <ligand>
        <name>FAD</name>
        <dbReference type="ChEBI" id="CHEBI:57692"/>
    </ligand>
</feature>
<dbReference type="PANTHER" id="PTHR11455">
    <property type="entry name" value="CRYPTOCHROME"/>
    <property type="match status" value="1"/>
</dbReference>
<organism evidence="7 8">
    <name type="scientific">Mesobacillus foraminis</name>
    <dbReference type="NCBI Taxonomy" id="279826"/>
    <lineage>
        <taxon>Bacteria</taxon>
        <taxon>Bacillati</taxon>
        <taxon>Bacillota</taxon>
        <taxon>Bacilli</taxon>
        <taxon>Bacillales</taxon>
        <taxon>Bacillaceae</taxon>
        <taxon>Mesobacillus</taxon>
    </lineage>
</organism>
<dbReference type="InterPro" id="IPR006050">
    <property type="entry name" value="DNA_photolyase_N"/>
</dbReference>
<proteinExistence type="inferred from homology"/>
<evidence type="ECO:0000313" key="8">
    <source>
        <dbReference type="Proteomes" id="UP000295689"/>
    </source>
</evidence>
<dbReference type="Pfam" id="PF00875">
    <property type="entry name" value="DNA_photolyase"/>
    <property type="match status" value="1"/>
</dbReference>
<dbReference type="InterPro" id="IPR014729">
    <property type="entry name" value="Rossmann-like_a/b/a_fold"/>
</dbReference>
<protein>
    <submittedName>
        <fullName evidence="7">Deoxyribodipyrimidine photo-lyase</fullName>
    </submittedName>
</protein>
<dbReference type="SUPFAM" id="SSF52425">
    <property type="entry name" value="Cryptochrome/photolyase, N-terminal domain"/>
    <property type="match status" value="1"/>
</dbReference>
<dbReference type="RefSeq" id="WP_181215865.1">
    <property type="nucleotide sequence ID" value="NZ_JABUHM010000004.1"/>
</dbReference>
<sequence>MNVVWLKRDIRLADHQPLSDACRFGETLVLYIAEPSLWNTGDLSRRHFDFILNGLAELAHKLEDRGGKLACAVGEVEEVLEQLLHTYGAFSLYTYEEIGPPIIEERDANAARWMGEKGLSYCPYFELPAFQKGWEGKLSRKKWELEMQKPCAQPPGRILSPDVVPKRFYSGIERIKGFPVKGDEIRFGQNGGENEATDTLDSFLKDRCINYIDRHQKPIPSSLSSSRLSPYLSWGNISVKTVYQKTKEAIAGGIEENQTNQLEAFLSKLYLHHQTILNAKNMPMVFERSVHSTFDSLKDEWDAEFSRRWESGKTGIPIIDAALRCLIQTGWINSSLRTLVVSFASHTLRKDWQRTARELAGLFLDYQPAIHYTQVQKISGTFKDGPIKVHNPIRFGKEIDPDGAFVRRYVPELKNVPDKYIHEPWLYPGFYSLGYPVPAVDAVQANKKINELYRSHRQEEKRVQGTPAGKKTEDAEQLYFDL</sequence>
<evidence type="ECO:0000256" key="4">
    <source>
        <dbReference type="RuleBase" id="RU004182"/>
    </source>
</evidence>
<comment type="cofactor">
    <cofactor evidence="3">
        <name>FAD</name>
        <dbReference type="ChEBI" id="CHEBI:57692"/>
    </cofactor>
    <text evidence="3">Binds 1 FAD per subunit.</text>
</comment>
<dbReference type="AlphaFoldDB" id="A0A4R2BER9"/>
<dbReference type="PANTHER" id="PTHR11455:SF9">
    <property type="entry name" value="CRYPTOCHROME CIRCADIAN CLOCK 5 ISOFORM X1"/>
    <property type="match status" value="1"/>
</dbReference>
<comment type="caution">
    <text evidence="7">The sequence shown here is derived from an EMBL/GenBank/DDBJ whole genome shotgun (WGS) entry which is preliminary data.</text>
</comment>
<evidence type="ECO:0000256" key="1">
    <source>
        <dbReference type="ARBA" id="ARBA00022630"/>
    </source>
</evidence>
<name>A0A4R2BER9_9BACI</name>
<evidence type="ECO:0000259" key="6">
    <source>
        <dbReference type="PROSITE" id="PS51645"/>
    </source>
</evidence>
<keyword evidence="2 3" id="KW-0274">FAD</keyword>
<feature type="region of interest" description="Disordered" evidence="5">
    <location>
        <begin position="456"/>
        <end position="475"/>
    </location>
</feature>
<dbReference type="SUPFAM" id="SSF48173">
    <property type="entry name" value="Cryptochrome/photolyase FAD-binding domain"/>
    <property type="match status" value="1"/>
</dbReference>
<dbReference type="GO" id="GO:0009416">
    <property type="term" value="P:response to light stimulus"/>
    <property type="evidence" value="ECO:0007669"/>
    <property type="project" value="TreeGrafter"/>
</dbReference>
<dbReference type="Gene3D" id="1.25.40.80">
    <property type="match status" value="1"/>
</dbReference>
<dbReference type="GO" id="GO:0071949">
    <property type="term" value="F:FAD binding"/>
    <property type="evidence" value="ECO:0007669"/>
    <property type="project" value="TreeGrafter"/>
</dbReference>
<dbReference type="PRINTS" id="PR00147">
    <property type="entry name" value="DNAPHOTLYASE"/>
</dbReference>
<dbReference type="Gene3D" id="3.40.50.620">
    <property type="entry name" value="HUPs"/>
    <property type="match status" value="1"/>
</dbReference>
<dbReference type="EMBL" id="SLVV01000006">
    <property type="protein sequence ID" value="TCN24963.1"/>
    <property type="molecule type" value="Genomic_DNA"/>
</dbReference>